<keyword evidence="1" id="KW-0812">Transmembrane</keyword>
<proteinExistence type="predicted"/>
<protein>
    <submittedName>
        <fullName evidence="2">Uncharacterized protein</fullName>
    </submittedName>
</protein>
<comment type="caution">
    <text evidence="2">The sequence shown here is derived from an EMBL/GenBank/DDBJ whole genome shotgun (WGS) entry which is preliminary data.</text>
</comment>
<name>A0ABU7CIQ9_9TELE</name>
<accession>A0ABU7CIQ9</accession>
<evidence type="ECO:0000313" key="3">
    <source>
        <dbReference type="Proteomes" id="UP001345963"/>
    </source>
</evidence>
<dbReference type="Proteomes" id="UP001345963">
    <property type="component" value="Unassembled WGS sequence"/>
</dbReference>
<keyword evidence="1" id="KW-1133">Transmembrane helix</keyword>
<organism evidence="2 3">
    <name type="scientific">Ataeniobius toweri</name>
    <dbReference type="NCBI Taxonomy" id="208326"/>
    <lineage>
        <taxon>Eukaryota</taxon>
        <taxon>Metazoa</taxon>
        <taxon>Chordata</taxon>
        <taxon>Craniata</taxon>
        <taxon>Vertebrata</taxon>
        <taxon>Euteleostomi</taxon>
        <taxon>Actinopterygii</taxon>
        <taxon>Neopterygii</taxon>
        <taxon>Teleostei</taxon>
        <taxon>Neoteleostei</taxon>
        <taxon>Acanthomorphata</taxon>
        <taxon>Ovalentaria</taxon>
        <taxon>Atherinomorphae</taxon>
        <taxon>Cyprinodontiformes</taxon>
        <taxon>Goodeidae</taxon>
        <taxon>Ataeniobius</taxon>
    </lineage>
</organism>
<feature type="transmembrane region" description="Helical" evidence="1">
    <location>
        <begin position="64"/>
        <end position="84"/>
    </location>
</feature>
<keyword evidence="3" id="KW-1185">Reference proteome</keyword>
<dbReference type="EMBL" id="JAHUTI010090211">
    <property type="protein sequence ID" value="MED6261523.1"/>
    <property type="molecule type" value="Genomic_DNA"/>
</dbReference>
<reference evidence="2 3" key="1">
    <citation type="submission" date="2021-07" db="EMBL/GenBank/DDBJ databases">
        <authorList>
            <person name="Palmer J.M."/>
        </authorList>
    </citation>
    <scope>NUCLEOTIDE SEQUENCE [LARGE SCALE GENOMIC DNA]</scope>
    <source>
        <strain evidence="2 3">AT_MEX2019</strain>
        <tissue evidence="2">Muscle</tissue>
    </source>
</reference>
<sequence length="106" mass="11912">MTYNEIKGLSHQALVDLDGRMDEGGERQTSLATLITCWQDFGTGTAPCFILTWHRNGRFCLSKYGFLFISIKSYIAMILFSPVLPIRTSALTVCYSNKNLYGNCKS</sequence>
<keyword evidence="1" id="KW-0472">Membrane</keyword>
<gene>
    <name evidence="2" type="ORF">ATANTOWER_006234</name>
</gene>
<evidence type="ECO:0000313" key="2">
    <source>
        <dbReference type="EMBL" id="MED6261523.1"/>
    </source>
</evidence>
<evidence type="ECO:0000256" key="1">
    <source>
        <dbReference type="SAM" id="Phobius"/>
    </source>
</evidence>